<comment type="caution">
    <text evidence="1">The sequence shown here is derived from an EMBL/GenBank/DDBJ whole genome shotgun (WGS) entry which is preliminary data.</text>
</comment>
<organism evidence="1 2">
    <name type="scientific">Punica granatum</name>
    <name type="common">Pomegranate</name>
    <dbReference type="NCBI Taxonomy" id="22663"/>
    <lineage>
        <taxon>Eukaryota</taxon>
        <taxon>Viridiplantae</taxon>
        <taxon>Streptophyta</taxon>
        <taxon>Embryophyta</taxon>
        <taxon>Tracheophyta</taxon>
        <taxon>Spermatophyta</taxon>
        <taxon>Magnoliopsida</taxon>
        <taxon>eudicotyledons</taxon>
        <taxon>Gunneridae</taxon>
        <taxon>Pentapetalae</taxon>
        <taxon>rosids</taxon>
        <taxon>malvids</taxon>
        <taxon>Myrtales</taxon>
        <taxon>Lythraceae</taxon>
        <taxon>Punica</taxon>
    </lineage>
</organism>
<protein>
    <submittedName>
        <fullName evidence="1">Uncharacterized protein</fullName>
    </submittedName>
</protein>
<dbReference type="Proteomes" id="UP000233551">
    <property type="component" value="Unassembled WGS sequence"/>
</dbReference>
<sequence length="64" mass="7402">MAEFPGCKQFRWVEFPALFLAPEYFRVGHFGGKTQPKNQRWRHPLNSEVLALIAATTPNPGCWR</sequence>
<name>A0A2I0KMF5_PUNGR</name>
<dbReference type="AlphaFoldDB" id="A0A2I0KMF5"/>
<keyword evidence="2" id="KW-1185">Reference proteome</keyword>
<accession>A0A2I0KMF5</accession>
<gene>
    <name evidence="1" type="ORF">CRG98_010618</name>
</gene>
<evidence type="ECO:0000313" key="1">
    <source>
        <dbReference type="EMBL" id="PKI68996.1"/>
    </source>
</evidence>
<dbReference type="EMBL" id="PGOL01000526">
    <property type="protein sequence ID" value="PKI68996.1"/>
    <property type="molecule type" value="Genomic_DNA"/>
</dbReference>
<evidence type="ECO:0000313" key="2">
    <source>
        <dbReference type="Proteomes" id="UP000233551"/>
    </source>
</evidence>
<proteinExistence type="predicted"/>
<reference evidence="1 2" key="1">
    <citation type="submission" date="2017-11" db="EMBL/GenBank/DDBJ databases">
        <title>De-novo sequencing of pomegranate (Punica granatum L.) genome.</title>
        <authorList>
            <person name="Akparov Z."/>
            <person name="Amiraslanov A."/>
            <person name="Hajiyeva S."/>
            <person name="Abbasov M."/>
            <person name="Kaur K."/>
            <person name="Hamwieh A."/>
            <person name="Solovyev V."/>
            <person name="Salamov A."/>
            <person name="Braich B."/>
            <person name="Kosarev P."/>
            <person name="Mahmoud A."/>
            <person name="Hajiyev E."/>
            <person name="Babayeva S."/>
            <person name="Izzatullayeva V."/>
            <person name="Mammadov A."/>
            <person name="Mammadov A."/>
            <person name="Sharifova S."/>
            <person name="Ojaghi J."/>
            <person name="Eynullazada K."/>
            <person name="Bayramov B."/>
            <person name="Abdulazimova A."/>
            <person name="Shahmuradov I."/>
        </authorList>
    </citation>
    <scope>NUCLEOTIDE SEQUENCE [LARGE SCALE GENOMIC DNA]</scope>
    <source>
        <strain evidence="2">cv. AG2017</strain>
        <tissue evidence="1">Leaf</tissue>
    </source>
</reference>